<feature type="binding site" evidence="8">
    <location>
        <position position="270"/>
    </location>
    <ligand>
        <name>substrate</name>
    </ligand>
</feature>
<reference evidence="10 11" key="1">
    <citation type="submission" date="2019-01" db="EMBL/GenBank/DDBJ databases">
        <authorList>
            <consortium name="Pathogen Informatics"/>
        </authorList>
    </citation>
    <scope>NUCLEOTIDE SEQUENCE [LARGE SCALE GENOMIC DNA]</scope>
    <source>
        <strain evidence="10 11">NCTC10194</strain>
    </source>
</reference>
<dbReference type="GO" id="GO:0005737">
    <property type="term" value="C:cytoplasm"/>
    <property type="evidence" value="ECO:0007669"/>
    <property type="project" value="UniProtKB-SubCell"/>
</dbReference>
<sequence length="311" mass="34382">MRILGIETSHDDTSIALLEDGKVLDMWTISQIDIFKEFGGTIPEIASREHVKNIAIIQKLLLEKYDLNTIDYIAYTKEPGLIGTLQIGYLFAMGLSFAINKPVIPVNHLHGHFLSSTLTEKIEFPALCLLVSGGHTQLIYAKSEQDIEIVGETLDDAVGEAFDKVSSRLNLGFPGGPIIDKLAEEYTGSYIQFTKPKTEEELDFSFSGLKTQVLNFVNKANMKGEAVDRIQLAVSFQKTAVEYLIEKTSVAIERYPEIKTLVLGGGVSANKELRRKFLTLFPNTIIPSLKYATDNGAMIAQAAFLSFPGKK</sequence>
<comment type="catalytic activity">
    <reaction evidence="7 8">
        <text>L-threonylcarbamoyladenylate + adenosine(37) in tRNA = N(6)-L-threonylcarbamoyladenosine(37) in tRNA + AMP + H(+)</text>
        <dbReference type="Rhea" id="RHEA:37059"/>
        <dbReference type="Rhea" id="RHEA-COMP:10162"/>
        <dbReference type="Rhea" id="RHEA-COMP:10163"/>
        <dbReference type="ChEBI" id="CHEBI:15378"/>
        <dbReference type="ChEBI" id="CHEBI:73682"/>
        <dbReference type="ChEBI" id="CHEBI:74411"/>
        <dbReference type="ChEBI" id="CHEBI:74418"/>
        <dbReference type="ChEBI" id="CHEBI:456215"/>
        <dbReference type="EC" id="2.3.1.234"/>
    </reaction>
</comment>
<gene>
    <name evidence="10" type="primary">gcp</name>
    <name evidence="8" type="synonym">tsaD</name>
    <name evidence="10" type="ORF">NCTC10194_00082</name>
</gene>
<keyword evidence="2 8" id="KW-0808">Transferase</keyword>
<evidence type="ECO:0000313" key="11">
    <source>
        <dbReference type="Proteomes" id="UP000290815"/>
    </source>
</evidence>
<evidence type="ECO:0000256" key="3">
    <source>
        <dbReference type="ARBA" id="ARBA00022694"/>
    </source>
</evidence>
<dbReference type="InterPro" id="IPR043129">
    <property type="entry name" value="ATPase_NBD"/>
</dbReference>
<dbReference type="PANTHER" id="PTHR11735">
    <property type="entry name" value="TRNA N6-ADENOSINE THREONYLCARBAMOYLTRANSFERASE"/>
    <property type="match status" value="1"/>
</dbReference>
<keyword evidence="3 8" id="KW-0819">tRNA processing</keyword>
<dbReference type="FunFam" id="3.30.420.40:FF:000040">
    <property type="entry name" value="tRNA N6-adenosine threonylcarbamoyltransferase"/>
    <property type="match status" value="1"/>
</dbReference>
<evidence type="ECO:0000256" key="1">
    <source>
        <dbReference type="ARBA" id="ARBA00022490"/>
    </source>
</evidence>
<feature type="binding site" evidence="8">
    <location>
        <position position="163"/>
    </location>
    <ligand>
        <name>substrate</name>
    </ligand>
</feature>
<proteinExistence type="inferred from homology"/>
<feature type="binding site" evidence="8">
    <location>
        <position position="180"/>
    </location>
    <ligand>
        <name>substrate</name>
    </ligand>
</feature>
<keyword evidence="11" id="KW-1185">Reference proteome</keyword>
<keyword evidence="1 8" id="KW-0963">Cytoplasm</keyword>
<feature type="binding site" evidence="8">
    <location>
        <position position="108"/>
    </location>
    <ligand>
        <name>Fe cation</name>
        <dbReference type="ChEBI" id="CHEBI:24875"/>
    </ligand>
</feature>
<feature type="binding site" evidence="8">
    <location>
        <position position="176"/>
    </location>
    <ligand>
        <name>substrate</name>
    </ligand>
</feature>
<dbReference type="EC" id="2.3.1.234" evidence="8"/>
<comment type="subcellular location">
    <subcellularLocation>
        <location evidence="8">Cytoplasm</location>
    </subcellularLocation>
</comment>
<dbReference type="GO" id="GO:0002949">
    <property type="term" value="P:tRNA threonylcarbamoyladenosine modification"/>
    <property type="evidence" value="ECO:0007669"/>
    <property type="project" value="UniProtKB-UniRule"/>
</dbReference>
<comment type="similarity">
    <text evidence="8">Belongs to the KAE1 / TsaD family.</text>
</comment>
<organism evidence="10 11">
    <name type="scientific">Mycoplasmopsis glycophila</name>
    <dbReference type="NCBI Taxonomy" id="171285"/>
    <lineage>
        <taxon>Bacteria</taxon>
        <taxon>Bacillati</taxon>
        <taxon>Mycoplasmatota</taxon>
        <taxon>Mycoplasmoidales</taxon>
        <taxon>Metamycoplasmataceae</taxon>
        <taxon>Mycoplasmopsis</taxon>
    </lineage>
</organism>
<dbReference type="SUPFAM" id="SSF53067">
    <property type="entry name" value="Actin-like ATPase domain"/>
    <property type="match status" value="2"/>
</dbReference>
<dbReference type="AlphaFoldDB" id="A0A449AUA7"/>
<dbReference type="RefSeq" id="WP_027333692.1">
    <property type="nucleotide sequence ID" value="NZ_LR215024.1"/>
</dbReference>
<dbReference type="InterPro" id="IPR000905">
    <property type="entry name" value="Gcp-like_dom"/>
</dbReference>
<evidence type="ECO:0000256" key="6">
    <source>
        <dbReference type="ARBA" id="ARBA00023315"/>
    </source>
</evidence>
<dbReference type="KEGG" id="mgly:NCTC10194_00082"/>
<evidence type="ECO:0000256" key="8">
    <source>
        <dbReference type="HAMAP-Rule" id="MF_01445"/>
    </source>
</evidence>
<dbReference type="NCBIfam" id="TIGR03723">
    <property type="entry name" value="T6A_TsaD_YgjD"/>
    <property type="match status" value="1"/>
</dbReference>
<feature type="binding site" evidence="8">
    <location>
        <position position="112"/>
    </location>
    <ligand>
        <name>Fe cation</name>
        <dbReference type="ChEBI" id="CHEBI:24875"/>
    </ligand>
</feature>
<accession>A0A449AUA7</accession>
<evidence type="ECO:0000256" key="7">
    <source>
        <dbReference type="ARBA" id="ARBA00048117"/>
    </source>
</evidence>
<dbReference type="Gene3D" id="3.30.420.40">
    <property type="match status" value="2"/>
</dbReference>
<evidence type="ECO:0000313" key="10">
    <source>
        <dbReference type="EMBL" id="VEU70087.1"/>
    </source>
</evidence>
<evidence type="ECO:0000259" key="9">
    <source>
        <dbReference type="Pfam" id="PF00814"/>
    </source>
</evidence>
<feature type="binding site" evidence="8">
    <location>
        <begin position="130"/>
        <end position="134"/>
    </location>
    <ligand>
        <name>substrate</name>
    </ligand>
</feature>
<keyword evidence="6 8" id="KW-0012">Acyltransferase</keyword>
<feature type="domain" description="Gcp-like" evidence="9">
    <location>
        <begin position="23"/>
        <end position="300"/>
    </location>
</feature>
<evidence type="ECO:0000256" key="5">
    <source>
        <dbReference type="ARBA" id="ARBA00023004"/>
    </source>
</evidence>
<evidence type="ECO:0000256" key="4">
    <source>
        <dbReference type="ARBA" id="ARBA00022723"/>
    </source>
</evidence>
<protein>
    <recommendedName>
        <fullName evidence="8">tRNA N6-adenosine threonylcarbamoyltransferase</fullName>
        <ecNumber evidence="8">2.3.1.234</ecNumber>
    </recommendedName>
    <alternativeName>
        <fullName evidence="8">N6-L-threonylcarbamoyladenine synthase</fullName>
        <shortName evidence="8">t(6)A synthase</shortName>
    </alternativeName>
    <alternativeName>
        <fullName evidence="8">t(6)A37 threonylcarbamoyladenosine biosynthesis protein TsaD</fullName>
    </alternativeName>
    <alternativeName>
        <fullName evidence="8">tRNA threonylcarbamoyladenosine biosynthesis protein TsaD</fullName>
    </alternativeName>
</protein>
<dbReference type="GO" id="GO:0061711">
    <property type="term" value="F:tRNA N(6)-L-threonylcarbamoyladenine synthase activity"/>
    <property type="evidence" value="ECO:0007669"/>
    <property type="project" value="UniProtKB-EC"/>
</dbReference>
<dbReference type="InterPro" id="IPR022450">
    <property type="entry name" value="TsaD"/>
</dbReference>
<comment type="cofactor">
    <cofactor evidence="8">
        <name>Fe(2+)</name>
        <dbReference type="ChEBI" id="CHEBI:29033"/>
    </cofactor>
    <text evidence="8">Binds 1 Fe(2+) ion per subunit.</text>
</comment>
<name>A0A449AUA7_9BACT</name>
<keyword evidence="4 8" id="KW-0479">Metal-binding</keyword>
<dbReference type="PRINTS" id="PR00789">
    <property type="entry name" value="OSIALOPTASE"/>
</dbReference>
<dbReference type="HAMAP" id="MF_01445">
    <property type="entry name" value="TsaD"/>
    <property type="match status" value="1"/>
</dbReference>
<dbReference type="PANTHER" id="PTHR11735:SF6">
    <property type="entry name" value="TRNA N6-ADENOSINE THREONYLCARBAMOYLTRANSFERASE, MITOCHONDRIAL"/>
    <property type="match status" value="1"/>
</dbReference>
<keyword evidence="5 8" id="KW-0408">Iron</keyword>
<dbReference type="Pfam" id="PF00814">
    <property type="entry name" value="TsaD"/>
    <property type="match status" value="1"/>
</dbReference>
<dbReference type="InterPro" id="IPR017861">
    <property type="entry name" value="KAE1/TsaD"/>
</dbReference>
<comment type="function">
    <text evidence="8">Required for the formation of a threonylcarbamoyl group on adenosine at position 37 (t(6)A37) in tRNAs that read codons beginning with adenine. Is involved in the transfer of the threonylcarbamoyl moiety of threonylcarbamoyl-AMP (TC-AMP) to the N6 group of A37, together with TsaE and TsaB. TsaD likely plays a direct catalytic role in this reaction.</text>
</comment>
<dbReference type="EMBL" id="LR215024">
    <property type="protein sequence ID" value="VEU70087.1"/>
    <property type="molecule type" value="Genomic_DNA"/>
</dbReference>
<dbReference type="GO" id="GO:0005506">
    <property type="term" value="F:iron ion binding"/>
    <property type="evidence" value="ECO:0007669"/>
    <property type="project" value="UniProtKB-UniRule"/>
</dbReference>
<feature type="binding site" evidence="8">
    <location>
        <position position="294"/>
    </location>
    <ligand>
        <name>Fe cation</name>
        <dbReference type="ChEBI" id="CHEBI:24875"/>
    </ligand>
</feature>
<evidence type="ECO:0000256" key="2">
    <source>
        <dbReference type="ARBA" id="ARBA00022679"/>
    </source>
</evidence>
<dbReference type="Proteomes" id="UP000290815">
    <property type="component" value="Chromosome"/>
</dbReference>
<dbReference type="NCBIfam" id="TIGR00329">
    <property type="entry name" value="gcp_kae1"/>
    <property type="match status" value="1"/>
</dbReference>